<feature type="non-terminal residue" evidence="2">
    <location>
        <position position="61"/>
    </location>
</feature>
<name>A0ABT3KZ70_9BURK</name>
<reference evidence="3" key="1">
    <citation type="submission" date="2023-07" db="EMBL/GenBank/DDBJ databases">
        <title>Verminephrobacter genomes.</title>
        <authorList>
            <person name="Lund M.B."/>
        </authorList>
    </citation>
    <scope>NUCLEOTIDE SEQUENCE [LARGE SCALE GENOMIC DNA]</scope>
    <source>
        <strain evidence="3">AtM5-05</strain>
    </source>
</reference>
<dbReference type="EMBL" id="QZCW01000007">
    <property type="protein sequence ID" value="MCW5323628.1"/>
    <property type="molecule type" value="Genomic_DNA"/>
</dbReference>
<comment type="caution">
    <text evidence="2">The sequence shown here is derived from an EMBL/GenBank/DDBJ whole genome shotgun (WGS) entry which is preliminary data.</text>
</comment>
<sequence>MADVLDAVRCATAARRSGGAPASAVADVLDAVRRASCAPFRRRPWLGGAPGGAPASAVADV</sequence>
<dbReference type="Proteomes" id="UP001208935">
    <property type="component" value="Unassembled WGS sequence"/>
</dbReference>
<proteinExistence type="predicted"/>
<keyword evidence="3" id="KW-1185">Reference proteome</keyword>
<evidence type="ECO:0000313" key="3">
    <source>
        <dbReference type="Proteomes" id="UP001208935"/>
    </source>
</evidence>
<evidence type="ECO:0000256" key="1">
    <source>
        <dbReference type="SAM" id="MobiDB-lite"/>
    </source>
</evidence>
<gene>
    <name evidence="2" type="ORF">D5039_21505</name>
</gene>
<protein>
    <submittedName>
        <fullName evidence="2">Uncharacterized protein</fullName>
    </submittedName>
</protein>
<evidence type="ECO:0000313" key="2">
    <source>
        <dbReference type="EMBL" id="MCW5323628.1"/>
    </source>
</evidence>
<accession>A0ABT3KZ70</accession>
<feature type="region of interest" description="Disordered" evidence="1">
    <location>
        <begin position="42"/>
        <end position="61"/>
    </location>
</feature>
<feature type="compositionally biased region" description="Low complexity" evidence="1">
    <location>
        <begin position="52"/>
        <end position="61"/>
    </location>
</feature>
<organism evidence="2 3">
    <name type="scientific">Verminephrobacter aporrectodeae subsp. tuberculatae</name>
    <dbReference type="NCBI Taxonomy" id="1110392"/>
    <lineage>
        <taxon>Bacteria</taxon>
        <taxon>Pseudomonadati</taxon>
        <taxon>Pseudomonadota</taxon>
        <taxon>Betaproteobacteria</taxon>
        <taxon>Burkholderiales</taxon>
        <taxon>Comamonadaceae</taxon>
        <taxon>Verminephrobacter</taxon>
    </lineage>
</organism>